<dbReference type="RefSeq" id="WP_190954704.1">
    <property type="nucleotide sequence ID" value="NZ_JACJTU010000006.1"/>
</dbReference>
<protein>
    <submittedName>
        <fullName evidence="2">Uncharacterized protein</fullName>
    </submittedName>
</protein>
<keyword evidence="3" id="KW-1185">Reference proteome</keyword>
<feature type="region of interest" description="Disordered" evidence="1">
    <location>
        <begin position="242"/>
        <end position="280"/>
    </location>
</feature>
<evidence type="ECO:0000256" key="1">
    <source>
        <dbReference type="SAM" id="MobiDB-lite"/>
    </source>
</evidence>
<comment type="caution">
    <text evidence="2">The sequence shown here is derived from an EMBL/GenBank/DDBJ whole genome shotgun (WGS) entry which is preliminary data.</text>
</comment>
<dbReference type="Proteomes" id="UP000637383">
    <property type="component" value="Unassembled WGS sequence"/>
</dbReference>
<sequence>MKLNSTRNFDENPKFYQLGCAVLSSSSLAAVIIALGGTSALAQITIQSSGTLSGTIQLPNNNPNFNKSITRVDTDDTGTYSRNLGTKNNPNYVPVYKSEYVKVETRKDGTLHYFVDFKGIPIISFNGVLNSPVLSGGELTPFKYQGTVAGTKFQGVVQDEFNLTKALYTGIVTDPKTGNQYQGTFEVSGYGPRYSDRNGGATPTVFDFKSDLPGLPTVKSLVMTNSPIGKLTIKVPANATLITPTPAPSGGSSTPTPAPVTSGGSSTPTPAPVVSGGSTPTLPTIVDSGNTITAAPIVGSGDTITAAPIVGSGDTITAAPIVGSGDTITAAPIVGSDSAIASPTTTTYTSESNSPSLSTTPNMEFSSGNSATVNQVVMNPGTLAQTACSKDTVDSCTKLASPKQAIGPRSRVLVR</sequence>
<dbReference type="EMBL" id="JACJTU010000006">
    <property type="protein sequence ID" value="MBD2733982.1"/>
    <property type="molecule type" value="Genomic_DNA"/>
</dbReference>
<evidence type="ECO:0000313" key="3">
    <source>
        <dbReference type="Proteomes" id="UP000637383"/>
    </source>
</evidence>
<organism evidence="2 3">
    <name type="scientific">Nostoc paludosum FACHB-159</name>
    <dbReference type="NCBI Taxonomy" id="2692908"/>
    <lineage>
        <taxon>Bacteria</taxon>
        <taxon>Bacillati</taxon>
        <taxon>Cyanobacteriota</taxon>
        <taxon>Cyanophyceae</taxon>
        <taxon>Nostocales</taxon>
        <taxon>Nostocaceae</taxon>
        <taxon>Nostoc</taxon>
    </lineage>
</organism>
<feature type="compositionally biased region" description="Low complexity" evidence="1">
    <location>
        <begin position="248"/>
        <end position="268"/>
    </location>
</feature>
<evidence type="ECO:0000313" key="2">
    <source>
        <dbReference type="EMBL" id="MBD2733982.1"/>
    </source>
</evidence>
<gene>
    <name evidence="2" type="ORF">H6H03_08650</name>
</gene>
<reference evidence="2 3" key="1">
    <citation type="journal article" date="2020" name="ISME J.">
        <title>Comparative genomics reveals insights into cyanobacterial evolution and habitat adaptation.</title>
        <authorList>
            <person name="Chen M.Y."/>
            <person name="Teng W.K."/>
            <person name="Zhao L."/>
            <person name="Hu C.X."/>
            <person name="Zhou Y.K."/>
            <person name="Han B.P."/>
            <person name="Song L.R."/>
            <person name="Shu W.S."/>
        </authorList>
    </citation>
    <scope>NUCLEOTIDE SEQUENCE [LARGE SCALE GENOMIC DNA]</scope>
    <source>
        <strain evidence="2 3">FACHB-159</strain>
    </source>
</reference>
<accession>A0ABR8K3F1</accession>
<proteinExistence type="predicted"/>
<name>A0ABR8K3F1_9NOSO</name>